<dbReference type="GO" id="GO:0046872">
    <property type="term" value="F:metal ion binding"/>
    <property type="evidence" value="ECO:0007669"/>
    <property type="project" value="UniProtKB-KW"/>
</dbReference>
<dbReference type="GO" id="GO:0005524">
    <property type="term" value="F:ATP binding"/>
    <property type="evidence" value="ECO:0007669"/>
    <property type="project" value="UniProtKB-UniRule"/>
</dbReference>
<feature type="active site" evidence="11">
    <location>
        <position position="288"/>
    </location>
</feature>
<evidence type="ECO:0000256" key="6">
    <source>
        <dbReference type="ARBA" id="ARBA00022840"/>
    </source>
</evidence>
<evidence type="ECO:0000256" key="13">
    <source>
        <dbReference type="PROSITE-ProRule" id="PRU00409"/>
    </source>
</evidence>
<dbReference type="InterPro" id="IPR016185">
    <property type="entry name" value="PreATP-grasp_dom_sf"/>
</dbReference>
<dbReference type="GO" id="GO:0071555">
    <property type="term" value="P:cell wall organization"/>
    <property type="evidence" value="ECO:0007669"/>
    <property type="project" value="UniProtKB-KW"/>
</dbReference>
<dbReference type="OrthoDB" id="9813261at2"/>
<dbReference type="PROSITE" id="PS00844">
    <property type="entry name" value="DALA_DALA_LIGASE_2"/>
    <property type="match status" value="1"/>
</dbReference>
<dbReference type="RefSeq" id="WP_009142018.1">
    <property type="nucleotide sequence ID" value="NZ_JH126474.1"/>
</dbReference>
<name>G1WKY1_9ACTN</name>
<keyword evidence="7 10" id="KW-0133">Cell shape</keyword>
<evidence type="ECO:0000259" key="14">
    <source>
        <dbReference type="PROSITE" id="PS50975"/>
    </source>
</evidence>
<keyword evidence="5 13" id="KW-0547">Nucleotide-binding</keyword>
<dbReference type="HOGENOM" id="CLU_039268_1_1_11"/>
<comment type="function">
    <text evidence="10">Cell wall formation.</text>
</comment>
<keyword evidence="9 10" id="KW-0961">Cell wall biogenesis/degradation</keyword>
<feature type="binding site" evidence="12">
    <location>
        <position position="277"/>
    </location>
    <ligand>
        <name>Mg(2+)</name>
        <dbReference type="ChEBI" id="CHEBI:18420"/>
        <label>1</label>
    </ligand>
</feature>
<dbReference type="InterPro" id="IPR000291">
    <property type="entry name" value="D-Ala_lig_Van_CS"/>
</dbReference>
<comment type="cofactor">
    <cofactor evidence="12">
        <name>Mg(2+)</name>
        <dbReference type="ChEBI" id="CHEBI:18420"/>
    </cofactor>
    <cofactor evidence="12">
        <name>Mn(2+)</name>
        <dbReference type="ChEBI" id="CHEBI:29035"/>
    </cofactor>
    <text evidence="12">Binds 2 magnesium or manganese ions per subunit.</text>
</comment>
<evidence type="ECO:0000313" key="15">
    <source>
        <dbReference type="EMBL" id="EGX68907.1"/>
    </source>
</evidence>
<keyword evidence="12" id="KW-0464">Manganese</keyword>
<keyword evidence="8 10" id="KW-0573">Peptidoglycan synthesis</keyword>
<dbReference type="STRING" id="742742.HMPREF9452_01994"/>
<keyword evidence="12" id="KW-0479">Metal-binding</keyword>
<dbReference type="GO" id="GO:0005737">
    <property type="term" value="C:cytoplasm"/>
    <property type="evidence" value="ECO:0007669"/>
    <property type="project" value="UniProtKB-SubCell"/>
</dbReference>
<feature type="active site" evidence="11">
    <location>
        <position position="21"/>
    </location>
</feature>
<dbReference type="AlphaFoldDB" id="G1WKY1"/>
<accession>G1WKY1</accession>
<dbReference type="Pfam" id="PF07478">
    <property type="entry name" value="Dala_Dala_lig_C"/>
    <property type="match status" value="1"/>
</dbReference>
<keyword evidence="6 13" id="KW-0067">ATP-binding</keyword>
<evidence type="ECO:0000256" key="3">
    <source>
        <dbReference type="ARBA" id="ARBA00022490"/>
    </source>
</evidence>
<dbReference type="InterPro" id="IPR005905">
    <property type="entry name" value="D_ala_D_ala"/>
</dbReference>
<dbReference type="InterPro" id="IPR011127">
    <property type="entry name" value="Dala_Dala_lig_N"/>
</dbReference>
<evidence type="ECO:0000256" key="9">
    <source>
        <dbReference type="ARBA" id="ARBA00023316"/>
    </source>
</evidence>
<dbReference type="GO" id="GO:0008360">
    <property type="term" value="P:regulation of cell shape"/>
    <property type="evidence" value="ECO:0007669"/>
    <property type="project" value="UniProtKB-KW"/>
</dbReference>
<proteinExistence type="inferred from homology"/>
<dbReference type="Gene3D" id="3.30.1490.20">
    <property type="entry name" value="ATP-grasp fold, A domain"/>
    <property type="match status" value="1"/>
</dbReference>
<comment type="catalytic activity">
    <reaction evidence="10">
        <text>2 D-alanine + ATP = D-alanyl-D-alanine + ADP + phosphate + H(+)</text>
        <dbReference type="Rhea" id="RHEA:11224"/>
        <dbReference type="ChEBI" id="CHEBI:15378"/>
        <dbReference type="ChEBI" id="CHEBI:30616"/>
        <dbReference type="ChEBI" id="CHEBI:43474"/>
        <dbReference type="ChEBI" id="CHEBI:57416"/>
        <dbReference type="ChEBI" id="CHEBI:57822"/>
        <dbReference type="ChEBI" id="CHEBI:456216"/>
        <dbReference type="EC" id="6.3.2.4"/>
    </reaction>
</comment>
<dbReference type="GO" id="GO:0008716">
    <property type="term" value="F:D-alanine-D-alanine ligase activity"/>
    <property type="evidence" value="ECO:0007669"/>
    <property type="project" value="UniProtKB-UniRule"/>
</dbReference>
<dbReference type="GO" id="GO:0009252">
    <property type="term" value="P:peptidoglycan biosynthetic process"/>
    <property type="evidence" value="ECO:0007669"/>
    <property type="project" value="UniProtKB-UniRule"/>
</dbReference>
<dbReference type="Gene3D" id="3.40.50.20">
    <property type="match status" value="1"/>
</dbReference>
<protein>
    <recommendedName>
        <fullName evidence="10">D-alanine--D-alanine ligase</fullName>
        <ecNumber evidence="10">6.3.2.4</ecNumber>
    </recommendedName>
    <alternativeName>
        <fullName evidence="10">D-Ala-D-Ala ligase</fullName>
    </alternativeName>
    <alternativeName>
        <fullName evidence="10">D-alanylalanine synthetase</fullName>
    </alternativeName>
</protein>
<dbReference type="EMBL" id="ADLS01000028">
    <property type="protein sequence ID" value="EGX68907.1"/>
    <property type="molecule type" value="Genomic_DNA"/>
</dbReference>
<dbReference type="PANTHER" id="PTHR23132:SF23">
    <property type="entry name" value="D-ALANINE--D-ALANINE LIGASE B"/>
    <property type="match status" value="1"/>
</dbReference>
<feature type="binding site" evidence="12">
    <location>
        <position position="279"/>
    </location>
    <ligand>
        <name>Mg(2+)</name>
        <dbReference type="ChEBI" id="CHEBI:18420"/>
        <label>2</label>
    </ligand>
</feature>
<evidence type="ECO:0000256" key="11">
    <source>
        <dbReference type="PIRSR" id="PIRSR039102-1"/>
    </source>
</evidence>
<comment type="caution">
    <text evidence="15">The sequence shown here is derived from an EMBL/GenBank/DDBJ whole genome shotgun (WGS) entry which is preliminary data.</text>
</comment>
<dbReference type="PATRIC" id="fig|742742.3.peg.1976"/>
<reference evidence="15 16" key="1">
    <citation type="submission" date="2011-06" db="EMBL/GenBank/DDBJ databases">
        <title>The Genome Sequence of Collinsella tanakaei YIT 12063.</title>
        <authorList>
            <consortium name="The Broad Institute Genome Sequencing Platform"/>
            <person name="Earl A."/>
            <person name="Ward D."/>
            <person name="Feldgarden M."/>
            <person name="Gevers D."/>
            <person name="Morotomi M."/>
            <person name="Young S.K."/>
            <person name="Zeng Q."/>
            <person name="Gargeya S."/>
            <person name="Fitzgerald M."/>
            <person name="Haas B."/>
            <person name="Abouelleil A."/>
            <person name="Alvarado L."/>
            <person name="Arachchi H.M."/>
            <person name="Berlin A."/>
            <person name="Brown A."/>
            <person name="Chapman S.B."/>
            <person name="Chen Z."/>
            <person name="Dunbar C."/>
            <person name="Freedman E."/>
            <person name="Gearin G."/>
            <person name="Gellesch M."/>
            <person name="Goldberg J."/>
            <person name="Griggs A."/>
            <person name="Gujja S."/>
            <person name="Heiman D."/>
            <person name="Howarth C."/>
            <person name="Larson L."/>
            <person name="Lui A."/>
            <person name="MacDonald P.J.P."/>
            <person name="Mehta T."/>
            <person name="Montmayeur A."/>
            <person name="Murphy C."/>
            <person name="Neiman D."/>
            <person name="Pearson M."/>
            <person name="Priest M."/>
            <person name="Roberts A."/>
            <person name="Saif S."/>
            <person name="Shea T."/>
            <person name="Shenoy N."/>
            <person name="Sisk P."/>
            <person name="Stolte C."/>
            <person name="Sykes S."/>
            <person name="Wortman J."/>
            <person name="Nusbaum C."/>
            <person name="Birren B."/>
        </authorList>
    </citation>
    <scope>NUCLEOTIDE SEQUENCE [LARGE SCALE GENOMIC DNA]</scope>
    <source>
        <strain evidence="15 16">YIT 12063</strain>
    </source>
</reference>
<comment type="similarity">
    <text evidence="2 10">Belongs to the D-alanine--D-alanine ligase family.</text>
</comment>
<evidence type="ECO:0000313" key="16">
    <source>
        <dbReference type="Proteomes" id="UP000004830"/>
    </source>
</evidence>
<organism evidence="15 16">
    <name type="scientific">Collinsella tanakaei YIT 12063</name>
    <dbReference type="NCBI Taxonomy" id="742742"/>
    <lineage>
        <taxon>Bacteria</taxon>
        <taxon>Bacillati</taxon>
        <taxon>Actinomycetota</taxon>
        <taxon>Coriobacteriia</taxon>
        <taxon>Coriobacteriales</taxon>
        <taxon>Coriobacteriaceae</taxon>
        <taxon>Collinsella</taxon>
    </lineage>
</organism>
<dbReference type="GeneID" id="62759675"/>
<evidence type="ECO:0000256" key="4">
    <source>
        <dbReference type="ARBA" id="ARBA00022598"/>
    </source>
</evidence>
<keyword evidence="16" id="KW-1185">Reference proteome</keyword>
<evidence type="ECO:0000256" key="10">
    <source>
        <dbReference type="HAMAP-Rule" id="MF_00047"/>
    </source>
</evidence>
<dbReference type="PROSITE" id="PS50975">
    <property type="entry name" value="ATP_GRASP"/>
    <property type="match status" value="1"/>
</dbReference>
<dbReference type="Proteomes" id="UP000004830">
    <property type="component" value="Unassembled WGS sequence"/>
</dbReference>
<gene>
    <name evidence="10" type="primary">ddl</name>
    <name evidence="15" type="ORF">HMPREF9452_01994</name>
</gene>
<dbReference type="InterPro" id="IPR011095">
    <property type="entry name" value="Dala_Dala_lig_C"/>
</dbReference>
<keyword evidence="12" id="KW-0460">Magnesium</keyword>
<dbReference type="SUPFAM" id="SSF56059">
    <property type="entry name" value="Glutathione synthetase ATP-binding domain-like"/>
    <property type="match status" value="1"/>
</dbReference>
<evidence type="ECO:0000256" key="1">
    <source>
        <dbReference type="ARBA" id="ARBA00004496"/>
    </source>
</evidence>
<dbReference type="NCBIfam" id="TIGR01205">
    <property type="entry name" value="D_ala_D_alaTIGR"/>
    <property type="match status" value="1"/>
</dbReference>
<evidence type="ECO:0000256" key="7">
    <source>
        <dbReference type="ARBA" id="ARBA00022960"/>
    </source>
</evidence>
<dbReference type="HAMAP" id="MF_00047">
    <property type="entry name" value="Dala_Dala_lig"/>
    <property type="match status" value="1"/>
</dbReference>
<dbReference type="PIRSF" id="PIRSF039102">
    <property type="entry name" value="Ddl/VanB"/>
    <property type="match status" value="1"/>
</dbReference>
<dbReference type="eggNOG" id="COG1181">
    <property type="taxonomic scope" value="Bacteria"/>
</dbReference>
<dbReference type="Pfam" id="PF01820">
    <property type="entry name" value="Dala_Dala_lig_N"/>
    <property type="match status" value="1"/>
</dbReference>
<dbReference type="NCBIfam" id="NF002378">
    <property type="entry name" value="PRK01372.1"/>
    <property type="match status" value="1"/>
</dbReference>
<dbReference type="PANTHER" id="PTHR23132">
    <property type="entry name" value="D-ALANINE--D-ALANINE LIGASE"/>
    <property type="match status" value="1"/>
</dbReference>
<dbReference type="InterPro" id="IPR011761">
    <property type="entry name" value="ATP-grasp"/>
</dbReference>
<feature type="binding site" evidence="12">
    <location>
        <position position="277"/>
    </location>
    <ligand>
        <name>Mg(2+)</name>
        <dbReference type="ChEBI" id="CHEBI:18420"/>
        <label>2</label>
    </ligand>
</feature>
<sequence length="319" mass="34433">MVEINRAKMRVAVLAGGRSSEREISFSSGKNVVDALRTAGFGEVEMLDPASETFLSDLTGGSFDVAFIALHGEGGEDGKIQSVLDFCGIPYTGSDVTSSALAADKDLSKVMYERAGIPVAPGVSLVRGQSYDLDEILSIVSDHCFVKPAVNGSSYGITYVKKAQDLQAAIDVAFGFGDKVLIEKRIEGTEITVGVYGGDNLRALPIVEILKQEDADFFDLRVKYISPDKIHRIPAQISEADYSRAQELACAAHRALGCMSVSRSDFIVSEEGPVILETNTIPGMTDTSLYPDEIRHTDDLTFPEVCASFIQMAIDRAEK</sequence>
<evidence type="ECO:0000256" key="2">
    <source>
        <dbReference type="ARBA" id="ARBA00010871"/>
    </source>
</evidence>
<feature type="binding site" evidence="12">
    <location>
        <position position="265"/>
    </location>
    <ligand>
        <name>Mg(2+)</name>
        <dbReference type="ChEBI" id="CHEBI:18420"/>
        <label>1</label>
    </ligand>
</feature>
<feature type="active site" evidence="11">
    <location>
        <position position="153"/>
    </location>
</feature>
<evidence type="ECO:0000256" key="8">
    <source>
        <dbReference type="ARBA" id="ARBA00022984"/>
    </source>
</evidence>
<dbReference type="EC" id="6.3.2.4" evidence="10"/>
<dbReference type="SUPFAM" id="SSF52440">
    <property type="entry name" value="PreATP-grasp domain"/>
    <property type="match status" value="1"/>
</dbReference>
<dbReference type="Gene3D" id="3.30.470.20">
    <property type="entry name" value="ATP-grasp fold, B domain"/>
    <property type="match status" value="1"/>
</dbReference>
<evidence type="ECO:0000256" key="5">
    <source>
        <dbReference type="ARBA" id="ARBA00022741"/>
    </source>
</evidence>
<keyword evidence="4 10" id="KW-0436">Ligase</keyword>
<dbReference type="PROSITE" id="PS00843">
    <property type="entry name" value="DALA_DALA_LIGASE_1"/>
    <property type="match status" value="1"/>
</dbReference>
<comment type="pathway">
    <text evidence="10">Cell wall biogenesis; peptidoglycan biosynthesis.</text>
</comment>
<feature type="domain" description="ATP-grasp" evidence="14">
    <location>
        <begin position="109"/>
        <end position="311"/>
    </location>
</feature>
<keyword evidence="3 10" id="KW-0963">Cytoplasm</keyword>
<dbReference type="UniPathway" id="UPA00219"/>
<comment type="subcellular location">
    <subcellularLocation>
        <location evidence="1 10">Cytoplasm</location>
    </subcellularLocation>
</comment>
<evidence type="ECO:0000256" key="12">
    <source>
        <dbReference type="PIRSR" id="PIRSR039102-3"/>
    </source>
</evidence>
<dbReference type="InterPro" id="IPR013815">
    <property type="entry name" value="ATP_grasp_subdomain_1"/>
</dbReference>